<dbReference type="CDD" id="cd02947">
    <property type="entry name" value="TRX_family"/>
    <property type="match status" value="1"/>
</dbReference>
<protein>
    <recommendedName>
        <fullName evidence="2">Thioredoxin domain-containing protein</fullName>
    </recommendedName>
</protein>
<dbReference type="RefSeq" id="WP_149333507.1">
    <property type="nucleotide sequence ID" value="NZ_BJJW01000002.1"/>
</dbReference>
<organism evidence="3 4">
    <name type="scientific">Leuconostoc citreum</name>
    <dbReference type="NCBI Taxonomy" id="33964"/>
    <lineage>
        <taxon>Bacteria</taxon>
        <taxon>Bacillati</taxon>
        <taxon>Bacillota</taxon>
        <taxon>Bacilli</taxon>
        <taxon>Lactobacillales</taxon>
        <taxon>Lactobacillaceae</taxon>
        <taxon>Leuconostoc</taxon>
    </lineage>
</organism>
<feature type="transmembrane region" description="Helical" evidence="1">
    <location>
        <begin position="27"/>
        <end position="48"/>
    </location>
</feature>
<name>A0A5A5TWL8_LEUCI</name>
<feature type="domain" description="Thioredoxin" evidence="2">
    <location>
        <begin position="55"/>
        <end position="135"/>
    </location>
</feature>
<gene>
    <name evidence="3" type="ORF">LCIT_01320</name>
</gene>
<keyword evidence="1" id="KW-0472">Membrane</keyword>
<dbReference type="Pfam" id="PF00085">
    <property type="entry name" value="Thioredoxin"/>
    <property type="match status" value="1"/>
</dbReference>
<reference evidence="3 4" key="1">
    <citation type="submission" date="2019-04" db="EMBL/GenBank/DDBJ databases">
        <title>A pseudo-fructophilic Leuconostoc citreum strain F192-5 isolated from peel of satsuma mandarin: the first report for isolation and characterization of strain-dependent fructophilic-like characteristics.</title>
        <authorList>
            <person name="Maeno S."/>
            <person name="Tanizawa Y."/>
            <person name="Kajikawa A."/>
            <person name="Kanesaki Y."/>
            <person name="Kubota E."/>
            <person name="Arita M."/>
            <person name="Leon D."/>
            <person name="Endo A."/>
        </authorList>
    </citation>
    <scope>NUCLEOTIDE SEQUENCE [LARGE SCALE GENOMIC DNA]</scope>
    <source>
        <strain evidence="3 4">F192-5</strain>
    </source>
</reference>
<evidence type="ECO:0000313" key="3">
    <source>
        <dbReference type="EMBL" id="GDZ82890.1"/>
    </source>
</evidence>
<keyword evidence="1" id="KW-0812">Transmembrane</keyword>
<accession>A0A5A5TWL8</accession>
<sequence>MRKERIKGKQKHDDQNQSSLPKPINFIVSRVLPVLVFLGAGFFFTPYASMQFQNNDVKALSNQAHTVMFYKSDCSHCQKSYPVVFWHNVLHFQQPDKQIQTINVQNPNNKHYIADYQVQETPTFMTIKNSSDRMVATDKKQILNFAERDK</sequence>
<dbReference type="InterPro" id="IPR036249">
    <property type="entry name" value="Thioredoxin-like_sf"/>
</dbReference>
<comment type="caution">
    <text evidence="3">The sequence shown here is derived from an EMBL/GenBank/DDBJ whole genome shotgun (WGS) entry which is preliminary data.</text>
</comment>
<dbReference type="InterPro" id="IPR013766">
    <property type="entry name" value="Thioredoxin_domain"/>
</dbReference>
<dbReference type="Gene3D" id="3.40.30.10">
    <property type="entry name" value="Glutaredoxin"/>
    <property type="match status" value="1"/>
</dbReference>
<evidence type="ECO:0000313" key="4">
    <source>
        <dbReference type="Proteomes" id="UP000323274"/>
    </source>
</evidence>
<keyword evidence="1" id="KW-1133">Transmembrane helix</keyword>
<dbReference type="Proteomes" id="UP000323274">
    <property type="component" value="Unassembled WGS sequence"/>
</dbReference>
<evidence type="ECO:0000259" key="2">
    <source>
        <dbReference type="Pfam" id="PF00085"/>
    </source>
</evidence>
<dbReference type="EMBL" id="BJJW01000002">
    <property type="protein sequence ID" value="GDZ82890.1"/>
    <property type="molecule type" value="Genomic_DNA"/>
</dbReference>
<dbReference type="SUPFAM" id="SSF52833">
    <property type="entry name" value="Thioredoxin-like"/>
    <property type="match status" value="1"/>
</dbReference>
<evidence type="ECO:0000256" key="1">
    <source>
        <dbReference type="SAM" id="Phobius"/>
    </source>
</evidence>
<proteinExistence type="predicted"/>
<dbReference type="AlphaFoldDB" id="A0A5A5TWL8"/>